<evidence type="ECO:0000313" key="8">
    <source>
        <dbReference type="EMBL" id="CAB4718536.1"/>
    </source>
</evidence>
<protein>
    <submittedName>
        <fullName evidence="8">Unannotated protein</fullName>
    </submittedName>
</protein>
<dbReference type="InterPro" id="IPR000086">
    <property type="entry name" value="NUDIX_hydrolase_dom"/>
</dbReference>
<dbReference type="InterPro" id="IPR039121">
    <property type="entry name" value="NUDT19"/>
</dbReference>
<organism evidence="8">
    <name type="scientific">freshwater metagenome</name>
    <dbReference type="NCBI Taxonomy" id="449393"/>
    <lineage>
        <taxon>unclassified sequences</taxon>
        <taxon>metagenomes</taxon>
        <taxon>ecological metagenomes</taxon>
    </lineage>
</organism>
<dbReference type="InterPro" id="IPR015797">
    <property type="entry name" value="NUDIX_hydrolase-like_dom_sf"/>
</dbReference>
<dbReference type="EMBL" id="CAFAAQ010000238">
    <property type="protein sequence ID" value="CAB4823583.1"/>
    <property type="molecule type" value="Genomic_DNA"/>
</dbReference>
<dbReference type="PROSITE" id="PS51462">
    <property type="entry name" value="NUDIX"/>
    <property type="match status" value="1"/>
</dbReference>
<dbReference type="PANTHER" id="PTHR12318:SF0">
    <property type="entry name" value="ACYL-COENZYME A DIPHOSPHATASE NUDT19"/>
    <property type="match status" value="1"/>
</dbReference>
<gene>
    <name evidence="8" type="ORF">UFOPK2582_01805</name>
    <name evidence="9" type="ORF">UFOPK3046_01874</name>
    <name evidence="10" type="ORF">UFOPK3914_02225</name>
</gene>
<dbReference type="EMBL" id="CAEZXS010000316">
    <property type="protein sequence ID" value="CAB4718536.1"/>
    <property type="molecule type" value="Genomic_DNA"/>
</dbReference>
<evidence type="ECO:0000256" key="1">
    <source>
        <dbReference type="ARBA" id="ARBA00001936"/>
    </source>
</evidence>
<reference evidence="8" key="1">
    <citation type="submission" date="2020-05" db="EMBL/GenBank/DDBJ databases">
        <authorList>
            <person name="Chiriac C."/>
            <person name="Salcher M."/>
            <person name="Ghai R."/>
            <person name="Kavagutti S V."/>
        </authorList>
    </citation>
    <scope>NUCLEOTIDE SEQUENCE</scope>
</reference>
<accession>A0A6J6R658</accession>
<keyword evidence="6" id="KW-0464">Manganese</keyword>
<dbReference type="SUPFAM" id="SSF55811">
    <property type="entry name" value="Nudix"/>
    <property type="match status" value="1"/>
</dbReference>
<comment type="cofactor">
    <cofactor evidence="1">
        <name>Mn(2+)</name>
        <dbReference type="ChEBI" id="CHEBI:29035"/>
    </cofactor>
</comment>
<dbReference type="CDD" id="cd18870">
    <property type="entry name" value="NUDIX_AcylCoAdiphos_Nudt19"/>
    <property type="match status" value="1"/>
</dbReference>
<dbReference type="AlphaFoldDB" id="A0A6J6R658"/>
<dbReference type="Gene3D" id="3.90.79.10">
    <property type="entry name" value="Nucleoside Triphosphate Pyrophosphohydrolase"/>
    <property type="match status" value="1"/>
</dbReference>
<dbReference type="EMBL" id="CAFBOG010000336">
    <property type="protein sequence ID" value="CAB5002440.1"/>
    <property type="molecule type" value="Genomic_DNA"/>
</dbReference>
<keyword evidence="3" id="KW-0479">Metal-binding</keyword>
<sequence length="281" mass="30718">MGQSDPTGVEVRDAATVMLLRDGPDGVEVCMLQRNLQSDYVGGAYVFPGGGVDPQDAGHDLDDMFLGRTDVEASRLLDLDHGGLAFWVAAIRESFEEAGLLLAETADGERISFSDPEVAARFEVHRRDVDSGRRRLAEICLEEQLRLEVGSIHYFSRWVTPLGAPRRYDTRFFVAAAPEGQVALHDDAEVIATRWLTPAAALADQESARITMVFPTIRTMIELAKFDSAAQVLEHAAMQTVITPMLPFMKDFGAGLRIVLPGTTEHPSGIYDAMTAQPVAD</sequence>
<name>A0A6J6R658_9ZZZZ</name>
<evidence type="ECO:0000313" key="9">
    <source>
        <dbReference type="EMBL" id="CAB4823583.1"/>
    </source>
</evidence>
<evidence type="ECO:0000256" key="6">
    <source>
        <dbReference type="ARBA" id="ARBA00023211"/>
    </source>
</evidence>
<evidence type="ECO:0000313" key="10">
    <source>
        <dbReference type="EMBL" id="CAB5002440.1"/>
    </source>
</evidence>
<keyword evidence="5" id="KW-0460">Magnesium</keyword>
<dbReference type="GO" id="GO:0016818">
    <property type="term" value="F:hydrolase activity, acting on acid anhydrides, in phosphorus-containing anhydrides"/>
    <property type="evidence" value="ECO:0007669"/>
    <property type="project" value="InterPro"/>
</dbReference>
<comment type="cofactor">
    <cofactor evidence="2">
        <name>Mg(2+)</name>
        <dbReference type="ChEBI" id="CHEBI:18420"/>
    </cofactor>
</comment>
<keyword evidence="4" id="KW-0378">Hydrolase</keyword>
<dbReference type="PANTHER" id="PTHR12318">
    <property type="entry name" value="TESTOSTERONE-REGULATED PROTEIN RP2"/>
    <property type="match status" value="1"/>
</dbReference>
<evidence type="ECO:0000256" key="3">
    <source>
        <dbReference type="ARBA" id="ARBA00022723"/>
    </source>
</evidence>
<evidence type="ECO:0000259" key="7">
    <source>
        <dbReference type="PROSITE" id="PS51462"/>
    </source>
</evidence>
<feature type="domain" description="Nudix hydrolase" evidence="7">
    <location>
        <begin position="10"/>
        <end position="218"/>
    </location>
</feature>
<dbReference type="GO" id="GO:0046872">
    <property type="term" value="F:metal ion binding"/>
    <property type="evidence" value="ECO:0007669"/>
    <property type="project" value="UniProtKB-KW"/>
</dbReference>
<evidence type="ECO:0000256" key="4">
    <source>
        <dbReference type="ARBA" id="ARBA00022801"/>
    </source>
</evidence>
<evidence type="ECO:0000256" key="2">
    <source>
        <dbReference type="ARBA" id="ARBA00001946"/>
    </source>
</evidence>
<proteinExistence type="predicted"/>
<evidence type="ECO:0000256" key="5">
    <source>
        <dbReference type="ARBA" id="ARBA00022842"/>
    </source>
</evidence>